<dbReference type="AlphaFoldDB" id="A0A451A3T7"/>
<dbReference type="PANTHER" id="PTHR34714:SF2">
    <property type="entry name" value="EGF-LIKE DOMAIN-CONTAINING PROTEIN"/>
    <property type="match status" value="1"/>
</dbReference>
<dbReference type="PANTHER" id="PTHR34714">
    <property type="entry name" value="EGF-LIKE DOMAIN-CONTAINING PROTEIN"/>
    <property type="match status" value="1"/>
</dbReference>
<sequence>MAEKSKKANVLKEWHDLYRPLESGFYVPQADPFEGLSKIVVRNLIVDMEQLNTNLAERAPHWKELEVYADVLVFPLHSEAYDEFAFKLGDVANQKATFFARSIVIVDGDALFVNYDDQTRLAIFTSEITGGALRFFGVKGDPSASTPLEPQDGAVGLSISGSDTRAKAVLAAPPDMVAVDTSAYWLLESGFNVGSALSYAEPDLAGKILSWTSLMAGFGNDIDTQHLALNAANLQGFVMQLQRKIPFVPPLSEGVYRDISEKYLSSAASFEIAFDAKVATLDQLANVDTFVKANRDYFTDKTGVAKKLIDQMKANVADAEEVLKRNSDKLNDLIKHEGAIDRAREAFRGGVEKYKEEQRNKAILGVCMAVFELGASLALMAVGDEVAVAGAAKGAIDAAKAGEAAAKTVSKITKLANAMRKIAKTIEKLTKLIKKLEAAQEAIEKLVTADQLKTSDFGKGIEIPDKDNDVFDNAYWDVFTITISDILGPYTGEIDGAGAYLEQLRFLAVYGKAVYANQVSLTQLRQKLFELVLEEEITRKQQGRLEALVGQEEAKEELLQRAKIITYRNLLRVKGRVLFYMDEQAAALRYWAVEPKLPSDYLPSLGDTVGELKEKLAEIEKRRVNAMTKFNPTPQPMDVPLTIDQTILIERMRKTGRLSWTIPMDQKEFALFGRVRVERFRVYLNKEAIPDPDKTVIIEVSTSAHYYDRYKGAEVLEYVSTPFRKPFEYQSNREDRPIADGTTTDEFRFSYFEPTPFTTWTIEIKDTDSVDLSKLKTVRLELKGSGVAIR</sequence>
<protein>
    <submittedName>
        <fullName evidence="2">Uncharacterized protein</fullName>
    </submittedName>
</protein>
<gene>
    <name evidence="2" type="ORF">BECKTC1821F_GA0114240_104814</name>
</gene>
<accession>A0A451A3T7</accession>
<dbReference type="EMBL" id="CAADFW010000048">
    <property type="protein sequence ID" value="VFK60697.1"/>
    <property type="molecule type" value="Genomic_DNA"/>
</dbReference>
<proteinExistence type="predicted"/>
<feature type="coiled-coil region" evidence="1">
    <location>
        <begin position="415"/>
        <end position="449"/>
    </location>
</feature>
<evidence type="ECO:0000313" key="2">
    <source>
        <dbReference type="EMBL" id="VFK60697.1"/>
    </source>
</evidence>
<organism evidence="2">
    <name type="scientific">Candidatus Kentrum sp. TC</name>
    <dbReference type="NCBI Taxonomy" id="2126339"/>
    <lineage>
        <taxon>Bacteria</taxon>
        <taxon>Pseudomonadati</taxon>
        <taxon>Pseudomonadota</taxon>
        <taxon>Gammaproteobacteria</taxon>
        <taxon>Candidatus Kentrum</taxon>
    </lineage>
</organism>
<reference evidence="2" key="1">
    <citation type="submission" date="2019-02" db="EMBL/GenBank/DDBJ databases">
        <authorList>
            <person name="Gruber-Vodicka R. H."/>
            <person name="Seah K. B. B."/>
        </authorList>
    </citation>
    <scope>NUCLEOTIDE SEQUENCE</scope>
    <source>
        <strain evidence="2">BECK_BZ126</strain>
    </source>
</reference>
<evidence type="ECO:0000256" key="1">
    <source>
        <dbReference type="SAM" id="Coils"/>
    </source>
</evidence>
<name>A0A451A3T7_9GAMM</name>
<keyword evidence="1" id="KW-0175">Coiled coil</keyword>